<dbReference type="Gene3D" id="1.20.920.10">
    <property type="entry name" value="Bromodomain-like"/>
    <property type="match status" value="1"/>
</dbReference>
<dbReference type="Pfam" id="PF00439">
    <property type="entry name" value="Bromodomain"/>
    <property type="match status" value="1"/>
</dbReference>
<dbReference type="PROSITE" id="PS50014">
    <property type="entry name" value="BROMODOMAIN_2"/>
    <property type="match status" value="1"/>
</dbReference>
<evidence type="ECO:0000256" key="3">
    <source>
        <dbReference type="SAM" id="MobiDB-lite"/>
    </source>
</evidence>
<evidence type="ECO:0000256" key="2">
    <source>
        <dbReference type="PROSITE-ProRule" id="PRU00035"/>
    </source>
</evidence>
<dbReference type="InterPro" id="IPR001487">
    <property type="entry name" value="Bromodomain"/>
</dbReference>
<dbReference type="PRINTS" id="PR00503">
    <property type="entry name" value="BROMODOMAIN"/>
</dbReference>
<dbReference type="SMART" id="SM00297">
    <property type="entry name" value="BROMO"/>
    <property type="match status" value="1"/>
</dbReference>
<reference evidence="5 6" key="1">
    <citation type="submission" date="2019-03" db="EMBL/GenBank/DDBJ databases">
        <title>Single cell metagenomics reveals metabolic interactions within the superorganism composed of flagellate Streblomastix strix and complex community of Bacteroidetes bacteria on its surface.</title>
        <authorList>
            <person name="Treitli S.C."/>
            <person name="Kolisko M."/>
            <person name="Husnik F."/>
            <person name="Keeling P."/>
            <person name="Hampl V."/>
        </authorList>
    </citation>
    <scope>NUCLEOTIDE SEQUENCE [LARGE SCALE GENOMIC DNA]</scope>
    <source>
        <strain evidence="5">ST1C</strain>
    </source>
</reference>
<evidence type="ECO:0000259" key="4">
    <source>
        <dbReference type="PROSITE" id="PS50014"/>
    </source>
</evidence>
<name>A0A5J4TP14_9EUKA</name>
<dbReference type="Proteomes" id="UP000324800">
    <property type="component" value="Unassembled WGS sequence"/>
</dbReference>
<dbReference type="InterPro" id="IPR036427">
    <property type="entry name" value="Bromodomain-like_sf"/>
</dbReference>
<protein>
    <recommendedName>
        <fullName evidence="4">Bromo domain-containing protein</fullName>
    </recommendedName>
</protein>
<dbReference type="AlphaFoldDB" id="A0A5J4TP14"/>
<accession>A0A5J4TP14</accession>
<feature type="region of interest" description="Disordered" evidence="3">
    <location>
        <begin position="258"/>
        <end position="280"/>
    </location>
</feature>
<evidence type="ECO:0000313" key="5">
    <source>
        <dbReference type="EMBL" id="KAA6359719.1"/>
    </source>
</evidence>
<evidence type="ECO:0000256" key="1">
    <source>
        <dbReference type="ARBA" id="ARBA00023117"/>
    </source>
</evidence>
<evidence type="ECO:0000313" key="6">
    <source>
        <dbReference type="Proteomes" id="UP000324800"/>
    </source>
</evidence>
<feature type="domain" description="Bromo" evidence="4">
    <location>
        <begin position="10"/>
        <end position="83"/>
    </location>
</feature>
<gene>
    <name evidence="5" type="ORF">EZS28_044754</name>
</gene>
<organism evidence="5 6">
    <name type="scientific">Streblomastix strix</name>
    <dbReference type="NCBI Taxonomy" id="222440"/>
    <lineage>
        <taxon>Eukaryota</taxon>
        <taxon>Metamonada</taxon>
        <taxon>Preaxostyla</taxon>
        <taxon>Oxymonadida</taxon>
        <taxon>Streblomastigidae</taxon>
        <taxon>Streblomastix</taxon>
    </lineage>
</organism>
<dbReference type="PANTHER" id="PTHR45926">
    <property type="entry name" value="OSJNBA0053K19.4 PROTEIN"/>
    <property type="match status" value="1"/>
</dbReference>
<sequence length="328" mass="37137">TLKKILGELIWHLYAWLFVAPVDIKGLNILDYLSIIKEPRDFGTIKKNIDLEQYGTDLSALLRDFYLVFDNSYLYNGATAYVSLMAEVLQKLLIKKLETSNQFTEQELEIIRSTYLTKYSIKPDTITSIQSGPGFSQSDSSESLARALQIQEDQKYAQNLQDQYITEIKWCVDLAALEKDYEEDNDVNDADYVDNEEAQKTKSENNMTCYMKNQNFPEIKGNKRSTTAIVHPNIITRNPIIANANRAPLRASHELRIRSNLSRVGGDPQRGSRGSKPPSVRGLEAVALQAGVKGAQPPFKISIKEQCIVFTIKRKNKCCIQCRVGEKS</sequence>
<dbReference type="EMBL" id="SNRW01027957">
    <property type="protein sequence ID" value="KAA6359719.1"/>
    <property type="molecule type" value="Genomic_DNA"/>
</dbReference>
<keyword evidence="1 2" id="KW-0103">Bromodomain</keyword>
<dbReference type="SUPFAM" id="SSF47370">
    <property type="entry name" value="Bromodomain"/>
    <property type="match status" value="1"/>
</dbReference>
<dbReference type="OrthoDB" id="21449at2759"/>
<comment type="caution">
    <text evidence="5">The sequence shown here is derived from an EMBL/GenBank/DDBJ whole genome shotgun (WGS) entry which is preliminary data.</text>
</comment>
<proteinExistence type="predicted"/>
<feature type="non-terminal residue" evidence="5">
    <location>
        <position position="1"/>
    </location>
</feature>